<feature type="domain" description="Major facilitator superfamily (MFS) profile" evidence="7">
    <location>
        <begin position="10"/>
        <end position="445"/>
    </location>
</feature>
<feature type="transmembrane region" description="Helical" evidence="6">
    <location>
        <begin position="45"/>
        <end position="68"/>
    </location>
</feature>
<reference evidence="8 9" key="1">
    <citation type="submission" date="2023-10" db="EMBL/GenBank/DDBJ databases">
        <authorList>
            <person name="Botero Cardona J."/>
        </authorList>
    </citation>
    <scope>NUCLEOTIDE SEQUENCE [LARGE SCALE GENOMIC DNA]</scope>
    <source>
        <strain evidence="8 9">R-54839</strain>
    </source>
</reference>
<proteinExistence type="predicted"/>
<evidence type="ECO:0000256" key="5">
    <source>
        <dbReference type="ARBA" id="ARBA00023136"/>
    </source>
</evidence>
<dbReference type="EMBL" id="CAUZLR010000005">
    <property type="protein sequence ID" value="CAK1240839.1"/>
    <property type="molecule type" value="Genomic_DNA"/>
</dbReference>
<dbReference type="SUPFAM" id="SSF103473">
    <property type="entry name" value="MFS general substrate transporter"/>
    <property type="match status" value="1"/>
</dbReference>
<dbReference type="InterPro" id="IPR020846">
    <property type="entry name" value="MFS_dom"/>
</dbReference>
<keyword evidence="9" id="KW-1185">Reference proteome</keyword>
<evidence type="ECO:0000256" key="1">
    <source>
        <dbReference type="ARBA" id="ARBA00004651"/>
    </source>
</evidence>
<evidence type="ECO:0000256" key="6">
    <source>
        <dbReference type="SAM" id="Phobius"/>
    </source>
</evidence>
<keyword evidence="4 6" id="KW-1133">Transmembrane helix</keyword>
<keyword evidence="3 6" id="KW-0812">Transmembrane</keyword>
<gene>
    <name evidence="8" type="ORF">R54839_PPFHFPJH_00886</name>
</gene>
<feature type="transmembrane region" description="Helical" evidence="6">
    <location>
        <begin position="221"/>
        <end position="240"/>
    </location>
</feature>
<feature type="transmembrane region" description="Helical" evidence="6">
    <location>
        <begin position="323"/>
        <end position="345"/>
    </location>
</feature>
<evidence type="ECO:0000256" key="4">
    <source>
        <dbReference type="ARBA" id="ARBA00022989"/>
    </source>
</evidence>
<sequence>MKNIRTLSPFSLVLLFISFTMSISQSTMTTAYPILMKQFGIDAAAVQWVTSAFMVAMTLVMPLSPWLLDNLHLKALLNVIVATFLVGTAIAMVTPNFLGVIVGRLLEGMAVGALFPTYQAVIMENTPKEERGIAMGAVGLVMSSALAVGPIVSGIVLQFGTWRLLFAFFFVVLLALITLMQGQIKNTHQLNKRDFDFLSAFLLIGFAGILYTVSILPTKGWSISLAVTLIVSIVLLAIFVRRQLKQDNPFLDLRVFEHQGYLPAMLLTGMSYSGLITATVIMPLYFQKVFGLAPLWSGLLMIPGAAFLSFLNPKTGRLLGQIGLRPLVLIGSTMMIAGYLFLAFFGTKFLLLAIIGAMLLEGGNAFIMMPAVTAASNALPNHLISHGTAIITTMRQLIGASSILLAGILIGFFHNVHSYGLSLNMTAGWFVLIPLSGYLLATRIKAVNPDVEVD</sequence>
<evidence type="ECO:0000313" key="9">
    <source>
        <dbReference type="Proteomes" id="UP001314261"/>
    </source>
</evidence>
<dbReference type="PROSITE" id="PS50850">
    <property type="entry name" value="MFS"/>
    <property type="match status" value="1"/>
</dbReference>
<feature type="transmembrane region" description="Helical" evidence="6">
    <location>
        <begin position="162"/>
        <end position="183"/>
    </location>
</feature>
<dbReference type="Pfam" id="PF07690">
    <property type="entry name" value="MFS_1"/>
    <property type="match status" value="1"/>
</dbReference>
<protein>
    <submittedName>
        <fullName evidence="8">MFS family (AraJ)</fullName>
    </submittedName>
</protein>
<feature type="transmembrane region" description="Helical" evidence="6">
    <location>
        <begin position="195"/>
        <end position="215"/>
    </location>
</feature>
<evidence type="ECO:0000256" key="3">
    <source>
        <dbReference type="ARBA" id="ARBA00022692"/>
    </source>
</evidence>
<feature type="transmembrane region" description="Helical" evidence="6">
    <location>
        <begin position="133"/>
        <end position="156"/>
    </location>
</feature>
<organism evidence="8 9">
    <name type="scientific">Fructobacillus fructosus</name>
    <dbReference type="NCBI Taxonomy" id="1631"/>
    <lineage>
        <taxon>Bacteria</taxon>
        <taxon>Bacillati</taxon>
        <taxon>Bacillota</taxon>
        <taxon>Bacilli</taxon>
        <taxon>Lactobacillales</taxon>
        <taxon>Lactobacillaceae</taxon>
        <taxon>Fructobacillus</taxon>
    </lineage>
</organism>
<feature type="transmembrane region" description="Helical" evidence="6">
    <location>
        <begin position="292"/>
        <end position="311"/>
    </location>
</feature>
<evidence type="ECO:0000259" key="7">
    <source>
        <dbReference type="PROSITE" id="PS50850"/>
    </source>
</evidence>
<dbReference type="PANTHER" id="PTHR42718">
    <property type="entry name" value="MAJOR FACILITATOR SUPERFAMILY MULTIDRUG TRANSPORTER MFSC"/>
    <property type="match status" value="1"/>
</dbReference>
<feature type="transmembrane region" description="Helical" evidence="6">
    <location>
        <begin position="261"/>
        <end position="286"/>
    </location>
</feature>
<dbReference type="Gene3D" id="1.20.1250.20">
    <property type="entry name" value="MFS general substrate transporter like domains"/>
    <property type="match status" value="1"/>
</dbReference>
<keyword evidence="2" id="KW-0813">Transport</keyword>
<comment type="subcellular location">
    <subcellularLocation>
        <location evidence="1">Cell membrane</location>
        <topology evidence="1">Multi-pass membrane protein</topology>
    </subcellularLocation>
</comment>
<evidence type="ECO:0000256" key="2">
    <source>
        <dbReference type="ARBA" id="ARBA00022448"/>
    </source>
</evidence>
<dbReference type="InterPro" id="IPR011701">
    <property type="entry name" value="MFS"/>
</dbReference>
<comment type="caution">
    <text evidence="8">The sequence shown here is derived from an EMBL/GenBank/DDBJ whole genome shotgun (WGS) entry which is preliminary data.</text>
</comment>
<dbReference type="Gene3D" id="1.20.1720.10">
    <property type="entry name" value="Multidrug resistance protein D"/>
    <property type="match status" value="1"/>
</dbReference>
<evidence type="ECO:0000313" key="8">
    <source>
        <dbReference type="EMBL" id="CAK1240839.1"/>
    </source>
</evidence>
<feature type="transmembrane region" description="Helical" evidence="6">
    <location>
        <begin position="351"/>
        <end position="375"/>
    </location>
</feature>
<feature type="transmembrane region" description="Helical" evidence="6">
    <location>
        <begin position="419"/>
        <end position="441"/>
    </location>
</feature>
<dbReference type="Proteomes" id="UP001314261">
    <property type="component" value="Unassembled WGS sequence"/>
</dbReference>
<accession>A0ABN9YRP2</accession>
<feature type="transmembrane region" description="Helical" evidence="6">
    <location>
        <begin position="396"/>
        <end position="413"/>
    </location>
</feature>
<keyword evidence="5 6" id="KW-0472">Membrane</keyword>
<dbReference type="PANTHER" id="PTHR42718:SF9">
    <property type="entry name" value="MAJOR FACILITATOR SUPERFAMILY MULTIDRUG TRANSPORTER MFSC"/>
    <property type="match status" value="1"/>
</dbReference>
<dbReference type="InterPro" id="IPR036259">
    <property type="entry name" value="MFS_trans_sf"/>
</dbReference>
<name>A0ABN9YRP2_9LACO</name>
<feature type="transmembrane region" description="Helical" evidence="6">
    <location>
        <begin position="75"/>
        <end position="95"/>
    </location>
</feature>